<feature type="transmembrane region" description="Helical" evidence="5">
    <location>
        <begin position="905"/>
        <end position="928"/>
    </location>
</feature>
<dbReference type="SUPFAM" id="SSF51101">
    <property type="entry name" value="Mannose-binding lectins"/>
    <property type="match status" value="1"/>
</dbReference>
<name>A0A835XM92_9CHLO</name>
<feature type="compositionally biased region" description="Polar residues" evidence="4">
    <location>
        <begin position="1318"/>
        <end position="1333"/>
    </location>
</feature>
<feature type="region of interest" description="Disordered" evidence="4">
    <location>
        <begin position="489"/>
        <end position="511"/>
    </location>
</feature>
<feature type="domain" description="Protein kinase" evidence="6">
    <location>
        <begin position="1094"/>
        <end position="1464"/>
    </location>
</feature>
<evidence type="ECO:0000256" key="4">
    <source>
        <dbReference type="SAM" id="MobiDB-lite"/>
    </source>
</evidence>
<dbReference type="InterPro" id="IPR000719">
    <property type="entry name" value="Prot_kinase_dom"/>
</dbReference>
<sequence>MADGRPGTLVPTGLLPAAVMRLTVEDPSAFQALLTQMDSFLPLLDPPDDVDSRGVVPGARRPPELTGNASKFWTWDEQRLCQAYVRHPDPSILIQRLTSQTASGLWVIGPRPCSWGLGFVCVAEADAAAAGFTSASAWYRRYLAPGAPEAPQPSPYAQGPQGSGLVLLRSGLVLGDPTPGRGITAPTGEWANVTVAFDDSESFWAEGPVLSYLSRNQLCAPAGLLLVRPGNTGDAYLKWEGAYSHGVPGALGYWRRAIEGDGGWLLWDTAFVDPSMYDYIVSVQGCFREDSLERLMLVTRTGRRYQLGMGGCTYAFREDAPPGGYLAGVAGRYIDWYAVPDWWTWTAPQRHHNAWWFTRLQLVWAAPEGSGQPTFALSTPSVLLPSPPLAANVTGSTCPAGGAAGGMPIASRVLPPRELWVSVCGPQANASCPSQLCCGDRFLGPGNVSYATCGASAAACQAPACLPGYGVCGGGGVPEAQQVVFVRSDPARQDWPPPSSAEAGSGSGSGGGGATTVYAIRPRAVSGGAWYQNAVAYCRSSSVMGLSWRLIGRADLMGWVDSLDMRAAGVNADTALKDTDDMWLATDDDDFVSRRPEGGCLKGVWKANVQFFLPTLELSNAFFGSSCRSDATVICKASGAQNRSALVAAGSAAWGAGIHSLSTSPAFGGGPTATCRYALGPAATANDSSSSSSSGSTGATPAAALPRPIARIDLSIADQLFPDGCQAAIAVVAGVRVWLQVDASAAGAEPSQVAGSETNGGWHRFELAAGEVVTGVSGCAGGYVERLVFHTSLGRLWTTPFSAASLCSASFAEVAPPGGYLVGLQGESGAYLHSVQMVWGQPLASGGAAPPPPPAAAAGPAPAPTPTPAAVQPPSLLTSGGSDGAGGNATAESGGSSGGVSAGAIAGAAVGAAVGVALIGAAAAVLVVRRRRRMQAADAGKTSEPSAKKREGIFSRRTGDTISGSESTSVVESGSVVVRVGEDPSAAAVGPAAVAHLETHRAPTGLKGPDATASVLKSADQQFAKGMAAYLLGLNSLRQAASTADSKEALPSEDMRALTTHGSQSTETRSDGEGSLASMLSRAQAELGGAQEHLRIDGVLGRGSFGVVYLGTWRGLLVAVKTLVVHDALMGREGRQRHRAILEAAISKSLEHPHVVATYAYSLVPLGVVGAGGQGQGQGPAQQAEEGATPAADDSPAQGPSAGKVPGDADVYKLLLIQEFCDLGSLATAIGTGVSGSVLAGGVEALCALSIALDVACGMSYIHSRNIVHGDLSPGNVLLSSRASEEPSSHGLAPTQGDPSGSGSGQVAGGGRRCRQSLPMQGDQTHASNCFQGTPSHTAPEVLIQGRLSRAADVWAFGVLLLELCHGTPIRNIRAKAAAAGAAAGAGAAVLVLDKDAAAGEGSSGQGHKLNQPVASAEPKWPPPWAVPPPGIPPPLALLVTSCLAFEPSARPTFAEVADALGVIVREMGSQHMTAMNWGLLQ</sequence>
<dbReference type="InterPro" id="IPR036404">
    <property type="entry name" value="Jacalin-like_lectin_dom_sf"/>
</dbReference>
<evidence type="ECO:0000313" key="8">
    <source>
        <dbReference type="Proteomes" id="UP000612055"/>
    </source>
</evidence>
<evidence type="ECO:0000256" key="3">
    <source>
        <dbReference type="PROSITE-ProRule" id="PRU10141"/>
    </source>
</evidence>
<evidence type="ECO:0000259" key="6">
    <source>
        <dbReference type="PROSITE" id="PS50011"/>
    </source>
</evidence>
<keyword evidence="8" id="KW-1185">Reference proteome</keyword>
<dbReference type="PROSITE" id="PS00109">
    <property type="entry name" value="PROTEIN_KINASE_TYR"/>
    <property type="match status" value="1"/>
</dbReference>
<keyword evidence="5" id="KW-1133">Transmembrane helix</keyword>
<comment type="caution">
    <text evidence="7">The sequence shown here is derived from an EMBL/GenBank/DDBJ whole genome shotgun (WGS) entry which is preliminary data.</text>
</comment>
<feature type="region of interest" description="Disordered" evidence="4">
    <location>
        <begin position="844"/>
        <end position="898"/>
    </location>
</feature>
<keyword evidence="1" id="KW-0732">Signal</keyword>
<protein>
    <recommendedName>
        <fullName evidence="6">Protein kinase domain-containing protein</fullName>
    </recommendedName>
</protein>
<keyword evidence="5" id="KW-0812">Transmembrane</keyword>
<evidence type="ECO:0000256" key="1">
    <source>
        <dbReference type="ARBA" id="ARBA00022729"/>
    </source>
</evidence>
<dbReference type="GO" id="GO:0030246">
    <property type="term" value="F:carbohydrate binding"/>
    <property type="evidence" value="ECO:0007669"/>
    <property type="project" value="UniProtKB-KW"/>
</dbReference>
<dbReference type="Pfam" id="PF07714">
    <property type="entry name" value="PK_Tyr_Ser-Thr"/>
    <property type="match status" value="1"/>
</dbReference>
<dbReference type="Gene3D" id="3.30.200.20">
    <property type="entry name" value="Phosphorylase Kinase, domain 1"/>
    <property type="match status" value="1"/>
</dbReference>
<dbReference type="SUPFAM" id="SSF56112">
    <property type="entry name" value="Protein kinase-like (PK-like)"/>
    <property type="match status" value="1"/>
</dbReference>
<dbReference type="GO" id="GO:0004672">
    <property type="term" value="F:protein kinase activity"/>
    <property type="evidence" value="ECO:0007669"/>
    <property type="project" value="InterPro"/>
</dbReference>
<feature type="region of interest" description="Disordered" evidence="4">
    <location>
        <begin position="1044"/>
        <end position="1079"/>
    </location>
</feature>
<feature type="binding site" evidence="3">
    <location>
        <position position="1121"/>
    </location>
    <ligand>
        <name>ATP</name>
        <dbReference type="ChEBI" id="CHEBI:30616"/>
    </ligand>
</feature>
<proteinExistence type="predicted"/>
<feature type="compositionally biased region" description="Low complexity" evidence="4">
    <location>
        <begin position="1179"/>
        <end position="1188"/>
    </location>
</feature>
<dbReference type="InterPro" id="IPR001245">
    <property type="entry name" value="Ser-Thr/Tyr_kinase_cat_dom"/>
</dbReference>
<dbReference type="InterPro" id="IPR001229">
    <property type="entry name" value="Jacalin-like_lectin_dom"/>
</dbReference>
<dbReference type="InterPro" id="IPR052321">
    <property type="entry name" value="PolyBind_ProtTraffic"/>
</dbReference>
<feature type="region of interest" description="Disordered" evidence="4">
    <location>
        <begin position="935"/>
        <end position="967"/>
    </location>
</feature>
<keyword evidence="3" id="KW-0067">ATP-binding</keyword>
<dbReference type="PROSITE" id="PS00107">
    <property type="entry name" value="PROTEIN_KINASE_ATP"/>
    <property type="match status" value="1"/>
</dbReference>
<accession>A0A835XM92</accession>
<dbReference type="SMART" id="SM00915">
    <property type="entry name" value="Jacalin"/>
    <property type="match status" value="1"/>
</dbReference>
<dbReference type="PROSITE" id="PS50011">
    <property type="entry name" value="PROTEIN_KINASE_DOM"/>
    <property type="match status" value="1"/>
</dbReference>
<feature type="region of interest" description="Disordered" evidence="4">
    <location>
        <begin position="1278"/>
        <end position="1333"/>
    </location>
</feature>
<organism evidence="7 8">
    <name type="scientific">Edaphochlamys debaryana</name>
    <dbReference type="NCBI Taxonomy" id="47281"/>
    <lineage>
        <taxon>Eukaryota</taxon>
        <taxon>Viridiplantae</taxon>
        <taxon>Chlorophyta</taxon>
        <taxon>core chlorophytes</taxon>
        <taxon>Chlorophyceae</taxon>
        <taxon>CS clade</taxon>
        <taxon>Chlamydomonadales</taxon>
        <taxon>Chlamydomonadales incertae sedis</taxon>
        <taxon>Edaphochlamys</taxon>
    </lineage>
</organism>
<dbReference type="Gene3D" id="2.100.10.30">
    <property type="entry name" value="Jacalin-like lectin domain"/>
    <property type="match status" value="1"/>
</dbReference>
<dbReference type="InterPro" id="IPR011009">
    <property type="entry name" value="Kinase-like_dom_sf"/>
</dbReference>
<dbReference type="GO" id="GO:0005524">
    <property type="term" value="F:ATP binding"/>
    <property type="evidence" value="ECO:0007669"/>
    <property type="project" value="UniProtKB-UniRule"/>
</dbReference>
<feature type="compositionally biased region" description="Basic and acidic residues" evidence="4">
    <location>
        <begin position="946"/>
        <end position="959"/>
    </location>
</feature>
<dbReference type="Pfam" id="PF01419">
    <property type="entry name" value="Jacalin"/>
    <property type="match status" value="1"/>
</dbReference>
<dbReference type="EMBL" id="JAEHOE010000117">
    <property type="protein sequence ID" value="KAG2486104.1"/>
    <property type="molecule type" value="Genomic_DNA"/>
</dbReference>
<dbReference type="InterPro" id="IPR008266">
    <property type="entry name" value="Tyr_kinase_AS"/>
</dbReference>
<dbReference type="PANTHER" id="PTHR33589">
    <property type="entry name" value="OS11G0524900 PROTEIN"/>
    <property type="match status" value="1"/>
</dbReference>
<reference evidence="7" key="1">
    <citation type="journal article" date="2020" name="bioRxiv">
        <title>Comparative genomics of Chlamydomonas.</title>
        <authorList>
            <person name="Craig R.J."/>
            <person name="Hasan A.R."/>
            <person name="Ness R.W."/>
            <person name="Keightley P.D."/>
        </authorList>
    </citation>
    <scope>NUCLEOTIDE SEQUENCE</scope>
    <source>
        <strain evidence="7">CCAP 11/70</strain>
    </source>
</reference>
<keyword evidence="2" id="KW-0430">Lectin</keyword>
<feature type="compositionally biased region" description="Gly residues" evidence="4">
    <location>
        <begin position="1300"/>
        <end position="1311"/>
    </location>
</feature>
<keyword evidence="5" id="KW-0472">Membrane</keyword>
<evidence type="ECO:0000256" key="5">
    <source>
        <dbReference type="SAM" id="Phobius"/>
    </source>
</evidence>
<dbReference type="Gene3D" id="1.10.510.10">
    <property type="entry name" value="Transferase(Phosphotransferase) domain 1"/>
    <property type="match status" value="1"/>
</dbReference>
<feature type="compositionally biased region" description="Pro residues" evidence="4">
    <location>
        <begin position="849"/>
        <end position="867"/>
    </location>
</feature>
<dbReference type="PANTHER" id="PTHR33589:SF3">
    <property type="entry name" value="ZYMOGEN GRANULE MEMBRANE PROTEIN 16-LIKE"/>
    <property type="match status" value="1"/>
</dbReference>
<keyword evidence="3" id="KW-0547">Nucleotide-binding</keyword>
<feature type="region of interest" description="Disordered" evidence="4">
    <location>
        <begin position="1174"/>
        <end position="1203"/>
    </location>
</feature>
<gene>
    <name evidence="7" type="ORF">HYH03_015199</name>
</gene>
<evidence type="ECO:0000313" key="7">
    <source>
        <dbReference type="EMBL" id="KAG2486104.1"/>
    </source>
</evidence>
<evidence type="ECO:0000256" key="2">
    <source>
        <dbReference type="ARBA" id="ARBA00022734"/>
    </source>
</evidence>
<feature type="compositionally biased region" description="Basic and acidic residues" evidence="4">
    <location>
        <begin position="1045"/>
        <end position="1056"/>
    </location>
</feature>
<dbReference type="InterPro" id="IPR017441">
    <property type="entry name" value="Protein_kinase_ATP_BS"/>
</dbReference>
<dbReference type="Proteomes" id="UP000612055">
    <property type="component" value="Unassembled WGS sequence"/>
</dbReference>